<dbReference type="RefSeq" id="WP_211852325.1">
    <property type="nucleotide sequence ID" value="NZ_JAAGBB010000010.1"/>
</dbReference>
<name>A0ABS5EWH7_9PROT</name>
<gene>
    <name evidence="1" type="ORF">GXW71_09860</name>
</gene>
<reference evidence="2" key="1">
    <citation type="journal article" date="2021" name="Syst. Appl. Microbiol.">
        <title>Roseomonas hellenica sp. nov., isolated from roots of wild-growing Alkanna tinctoria.</title>
        <authorList>
            <person name="Rat A."/>
            <person name="Naranjo H.D."/>
            <person name="Lebbe L."/>
            <person name="Cnockaert M."/>
            <person name="Krigas N."/>
            <person name="Grigoriadou K."/>
            <person name="Maloupa E."/>
            <person name="Willems A."/>
        </authorList>
    </citation>
    <scope>NUCLEOTIDE SEQUENCE [LARGE SCALE GENOMIC DNA]</scope>
    <source>
        <strain evidence="2">LMG 31523</strain>
    </source>
</reference>
<dbReference type="Proteomes" id="UP001196870">
    <property type="component" value="Unassembled WGS sequence"/>
</dbReference>
<protein>
    <submittedName>
        <fullName evidence="1">Uncharacterized protein</fullName>
    </submittedName>
</protein>
<comment type="caution">
    <text evidence="1">The sequence shown here is derived from an EMBL/GenBank/DDBJ whole genome shotgun (WGS) entry which is preliminary data.</text>
</comment>
<sequence length="147" mass="15801">MSAPLDLRRVSRTLEAFLERRGRPILLQDEATGRLHQVPPSLAAAADGLLPTFLAAGEVVWRAATGRSLGVQQVRDPDSLLGYRVKGAGGAPFSVVMLSVIEASERAARPEALVVNELGRLWRELPPHRSDLPCGRLPMPRAGAPSP</sequence>
<evidence type="ECO:0000313" key="1">
    <source>
        <dbReference type="EMBL" id="MBR0664656.1"/>
    </source>
</evidence>
<dbReference type="EMBL" id="JAAGBB010000010">
    <property type="protein sequence ID" value="MBR0664656.1"/>
    <property type="molecule type" value="Genomic_DNA"/>
</dbReference>
<organism evidence="1 2">
    <name type="scientific">Plastoroseomonas hellenica</name>
    <dbReference type="NCBI Taxonomy" id="2687306"/>
    <lineage>
        <taxon>Bacteria</taxon>
        <taxon>Pseudomonadati</taxon>
        <taxon>Pseudomonadota</taxon>
        <taxon>Alphaproteobacteria</taxon>
        <taxon>Acetobacterales</taxon>
        <taxon>Acetobacteraceae</taxon>
        <taxon>Plastoroseomonas</taxon>
    </lineage>
</organism>
<proteinExistence type="predicted"/>
<keyword evidence="2" id="KW-1185">Reference proteome</keyword>
<evidence type="ECO:0000313" key="2">
    <source>
        <dbReference type="Proteomes" id="UP001196870"/>
    </source>
</evidence>
<accession>A0ABS5EWH7</accession>